<dbReference type="SUPFAM" id="SSF140478">
    <property type="entry name" value="LemA-like"/>
    <property type="match status" value="1"/>
</dbReference>
<proteinExistence type="predicted"/>
<dbReference type="InterPro" id="IPR023353">
    <property type="entry name" value="LemA-like_dom_sf"/>
</dbReference>
<dbReference type="EMBL" id="CM001439">
    <property type="protein sequence ID" value="EHR51632.1"/>
    <property type="molecule type" value="Genomic_DNA"/>
</dbReference>
<feature type="domain" description="Nudix hydrolase" evidence="1">
    <location>
        <begin position="174"/>
        <end position="309"/>
    </location>
</feature>
<organism evidence="2 3">
    <name type="scientific">Saccharomonospora marina XMU15</name>
    <dbReference type="NCBI Taxonomy" id="882083"/>
    <lineage>
        <taxon>Bacteria</taxon>
        <taxon>Bacillati</taxon>
        <taxon>Actinomycetota</taxon>
        <taxon>Actinomycetes</taxon>
        <taxon>Pseudonocardiales</taxon>
        <taxon>Pseudonocardiaceae</taxon>
        <taxon>Saccharomonospora</taxon>
    </lineage>
</organism>
<dbReference type="STRING" id="882083.SacmaDRAFT_3407"/>
<protein>
    <recommendedName>
        <fullName evidence="1">Nudix hydrolase domain-containing protein</fullName>
    </recommendedName>
</protein>
<dbReference type="Pfam" id="PF00293">
    <property type="entry name" value="NUDIX"/>
    <property type="match status" value="1"/>
</dbReference>
<evidence type="ECO:0000313" key="2">
    <source>
        <dbReference type="EMBL" id="EHR51632.1"/>
    </source>
</evidence>
<name>H5XBQ7_9PSEU</name>
<dbReference type="OrthoDB" id="3214694at2"/>
<dbReference type="InterPro" id="IPR015797">
    <property type="entry name" value="NUDIX_hydrolase-like_dom_sf"/>
</dbReference>
<reference evidence="2 3" key="1">
    <citation type="journal article" date="2012" name="Stand. Genomic Sci.">
        <title>Genome sequence of the ocean sediment bacterium Saccharomonospora marina type strain (XMU15(T)).</title>
        <authorList>
            <person name="Klenk H.P."/>
            <person name="Lu M."/>
            <person name="Lucas S."/>
            <person name="Lapidus A."/>
            <person name="Copeland A."/>
            <person name="Pitluck S."/>
            <person name="Goodwin L.A."/>
            <person name="Han C."/>
            <person name="Tapia R."/>
            <person name="Brambilla E.M."/>
            <person name="Potter G."/>
            <person name="Land M."/>
            <person name="Ivanova N."/>
            <person name="Rohde M."/>
            <person name="Goker M."/>
            <person name="Detter J.C."/>
            <person name="Li W.J."/>
            <person name="Kyrpides N.C."/>
            <person name="Woyke T."/>
        </authorList>
    </citation>
    <scope>NUCLEOTIDE SEQUENCE [LARGE SCALE GENOMIC DNA]</scope>
    <source>
        <strain evidence="2 3">XMU15</strain>
    </source>
</reference>
<dbReference type="RefSeq" id="WP_009155014.1">
    <property type="nucleotide sequence ID" value="NZ_CM001439.1"/>
</dbReference>
<keyword evidence="3" id="KW-1185">Reference proteome</keyword>
<dbReference type="PROSITE" id="PS51462">
    <property type="entry name" value="NUDIX"/>
    <property type="match status" value="1"/>
</dbReference>
<dbReference type="eggNOG" id="COG0494">
    <property type="taxonomic scope" value="Bacteria"/>
</dbReference>
<dbReference type="Proteomes" id="UP000004926">
    <property type="component" value="Chromosome"/>
</dbReference>
<evidence type="ECO:0000313" key="3">
    <source>
        <dbReference type="Proteomes" id="UP000004926"/>
    </source>
</evidence>
<dbReference type="SUPFAM" id="SSF55811">
    <property type="entry name" value="Nudix"/>
    <property type="match status" value="1"/>
</dbReference>
<dbReference type="AlphaFoldDB" id="H5XBQ7"/>
<dbReference type="InterPro" id="IPR000086">
    <property type="entry name" value="NUDIX_hydrolase_dom"/>
</dbReference>
<dbReference type="Gene3D" id="3.90.79.10">
    <property type="entry name" value="Nucleoside Triphosphate Pyrophosphohydrolase"/>
    <property type="match status" value="1"/>
</dbReference>
<dbReference type="HOGENOM" id="CLU_050208_0_0_11"/>
<evidence type="ECO:0000259" key="1">
    <source>
        <dbReference type="PROSITE" id="PS51462"/>
    </source>
</evidence>
<accession>H5XBQ7</accession>
<gene>
    <name evidence="2" type="ORF">SacmaDRAFT_3407</name>
</gene>
<sequence length="323" mass="35152">MNSFFTLLAVLSAVVVAVGLWLVATANRLDRLHVRMDAGWAALDAALARRAVVARTVAAGSLPPRQAQVLRAAAKEAESAPRHEREVAENELTRLLSEVDRRRLPAPLAEELSDAEQRVMIARRVYNDAVRDTLELRGRRHVRYFRLAGKAARPEYFEIAEPDPDTAGPSGGAAEKTMVRVVVADADGRVLLHHEPGPGAGADAFWAAAGCEVEEGEDLRAAAVRGLRLAAGIDVEAESLIGPVWRRSLRFSAGGRRHEGSEWFFLVHHAGETGDGAKGPARGVWWSPARLRETDEAVYPARLAELLPTLLESGWDGRPRSIP</sequence>
<dbReference type="CDD" id="cd04685">
    <property type="entry name" value="NUDIX_Hydrolase"/>
    <property type="match status" value="1"/>
</dbReference>